<keyword evidence="3" id="KW-1185">Reference proteome</keyword>
<sequence length="723" mass="75966">MMRTRPVKILADADQWARCAHQGTALLPGGGVGLAWTDLRSAPPIGDGSSASGTAVGLAFDRWGRLYRTDTTSNRVSVGKVGPAGAGTGTGGPSSPDIKYTRPTALVVDGDQVLYILDPGASRVHLIDLVSGTALQSVSPGPGTPAGATLGKVGVLVLLHGPDRLVVLDARCGPVRHQELVPGCAREARPVRVAGGYILWRRPDGRGYIARHDRPAGDGAELEVDGATDIVAWTDNSGRPGLLVARGPGRPFLRFLEHDGGWLEMEPLEAPGFDGGAIAASPSGRIAYSSAAATQWTAGSAARFVREGRVLSYRLDSGAYGTRWGRLFLDAIIPAQTGVALRFLTTDDDELAGPLDAAPASNTARGVSADAVVPRPDLTPPFPPRDLLDAAAAAVPLHRRRNGSEQPWHQRSADDPMETFEQPVTAPGGRYLWIEATLTGTGRVAPTIESIRVEVPGHDLLAALPRQFSREPAQADFLQRLLAPAEGLLHELDERAANRHVLVDPAAVPQEALAWLAGFTGLALDRRWPEAARRQLIAETFKLYRYRGTLAVVARILELYLGNRPSIVENWQTRGLGGRVLGLDPSGPESPGVGALGRSTGALGRFSVGGRRGSQSSFAAAAHRFTVIVPGTLSTEQRAVAALILDSQRPAHTLYTLCETHEGMRVGGFRVGLTSYPAQHPVLGPATVSHIRLGDDAVIGYGSITVPAPEASSAAGAAAGGGG</sequence>
<reference evidence="2 3" key="1">
    <citation type="submission" date="2023-07" db="EMBL/GenBank/DDBJ databases">
        <title>Sorghum-associated microbial communities from plants grown in Nebraska, USA.</title>
        <authorList>
            <person name="Schachtman D."/>
        </authorList>
    </citation>
    <scope>NUCLEOTIDE SEQUENCE [LARGE SCALE GENOMIC DNA]</scope>
    <source>
        <strain evidence="2 3">BE167</strain>
    </source>
</reference>
<dbReference type="RefSeq" id="WP_310049892.1">
    <property type="nucleotide sequence ID" value="NZ_JAVDVQ010000001.1"/>
</dbReference>
<dbReference type="Gene3D" id="2.120.10.30">
    <property type="entry name" value="TolB, C-terminal domain"/>
    <property type="match status" value="1"/>
</dbReference>
<dbReference type="SUPFAM" id="SSF63829">
    <property type="entry name" value="Calcium-dependent phosphotriesterase"/>
    <property type="match status" value="1"/>
</dbReference>
<protein>
    <submittedName>
        <fullName evidence="2">Phage tail-like protein</fullName>
    </submittedName>
</protein>
<dbReference type="InterPro" id="IPR011042">
    <property type="entry name" value="6-blade_b-propeller_TolB-like"/>
</dbReference>
<accession>A0ABU1U775</accession>
<dbReference type="NCBIfam" id="TIGR02242">
    <property type="entry name" value="tail_TIGR02242"/>
    <property type="match status" value="1"/>
</dbReference>
<dbReference type="Pfam" id="PF09684">
    <property type="entry name" value="Tail_P2_I"/>
    <property type="match status" value="1"/>
</dbReference>
<evidence type="ECO:0000313" key="2">
    <source>
        <dbReference type="EMBL" id="MDR7081031.1"/>
    </source>
</evidence>
<dbReference type="Proteomes" id="UP001252243">
    <property type="component" value="Unassembled WGS sequence"/>
</dbReference>
<comment type="caution">
    <text evidence="2">The sequence shown here is derived from an EMBL/GenBank/DDBJ whole genome shotgun (WGS) entry which is preliminary data.</text>
</comment>
<gene>
    <name evidence="2" type="ORF">J2X01_000300</name>
</gene>
<organism evidence="2 3">
    <name type="scientific">Arthrobacter ginsengisoli</name>
    <dbReference type="NCBI Taxonomy" id="1356565"/>
    <lineage>
        <taxon>Bacteria</taxon>
        <taxon>Bacillati</taxon>
        <taxon>Actinomycetota</taxon>
        <taxon>Actinomycetes</taxon>
        <taxon>Micrococcales</taxon>
        <taxon>Micrococcaceae</taxon>
        <taxon>Arthrobacter</taxon>
    </lineage>
</organism>
<evidence type="ECO:0000313" key="3">
    <source>
        <dbReference type="Proteomes" id="UP001252243"/>
    </source>
</evidence>
<dbReference type="EMBL" id="JAVDVQ010000001">
    <property type="protein sequence ID" value="MDR7081031.1"/>
    <property type="molecule type" value="Genomic_DNA"/>
</dbReference>
<dbReference type="InterPro" id="IPR011748">
    <property type="entry name" value="Unchr_phage_tail-like"/>
</dbReference>
<feature type="compositionally biased region" description="Gly residues" evidence="1">
    <location>
        <begin position="82"/>
        <end position="92"/>
    </location>
</feature>
<feature type="region of interest" description="Disordered" evidence="1">
    <location>
        <begin position="77"/>
        <end position="97"/>
    </location>
</feature>
<evidence type="ECO:0000256" key="1">
    <source>
        <dbReference type="SAM" id="MobiDB-lite"/>
    </source>
</evidence>
<proteinExistence type="predicted"/>
<name>A0ABU1U775_9MICC</name>
<dbReference type="InterPro" id="IPR006521">
    <property type="entry name" value="Tail_protein_I"/>
</dbReference>